<dbReference type="NCBIfam" id="TIGR00459">
    <property type="entry name" value="aspS_bact"/>
    <property type="match status" value="1"/>
</dbReference>
<gene>
    <name evidence="7" type="primary">aspS</name>
    <name evidence="9" type="ORF">SAMN05660649_04962</name>
</gene>
<evidence type="ECO:0000256" key="4">
    <source>
        <dbReference type="ARBA" id="ARBA00022840"/>
    </source>
</evidence>
<keyword evidence="2 7" id="KW-0436">Ligase</keyword>
<feature type="binding site" evidence="7">
    <location>
        <position position="237"/>
    </location>
    <ligand>
        <name>ATP</name>
        <dbReference type="ChEBI" id="CHEBI:30616"/>
    </ligand>
</feature>
<evidence type="ECO:0000256" key="5">
    <source>
        <dbReference type="ARBA" id="ARBA00022917"/>
    </source>
</evidence>
<feature type="binding site" evidence="7">
    <location>
        <position position="182"/>
    </location>
    <ligand>
        <name>L-aspartate</name>
        <dbReference type="ChEBI" id="CHEBI:29991"/>
    </ligand>
</feature>
<dbReference type="PANTHER" id="PTHR22594:SF5">
    <property type="entry name" value="ASPARTATE--TRNA LIGASE, MITOCHONDRIAL"/>
    <property type="match status" value="1"/>
</dbReference>
<keyword evidence="5 7" id="KW-0648">Protein biosynthesis</keyword>
<dbReference type="InterPro" id="IPR002312">
    <property type="entry name" value="Asp/Asn-tRNA-synth_IIb"/>
</dbReference>
<dbReference type="RefSeq" id="WP_092475870.1">
    <property type="nucleotide sequence ID" value="NZ_FOOX01000029.1"/>
</dbReference>
<dbReference type="InterPro" id="IPR006195">
    <property type="entry name" value="aa-tRNA-synth_II"/>
</dbReference>
<feature type="binding site" evidence="7">
    <location>
        <position position="228"/>
    </location>
    <ligand>
        <name>L-aspartate</name>
        <dbReference type="ChEBI" id="CHEBI:29991"/>
    </ligand>
</feature>
<dbReference type="OrthoDB" id="9802326at2"/>
<dbReference type="Pfam" id="PF00152">
    <property type="entry name" value="tRNA-synt_2"/>
    <property type="match status" value="1"/>
</dbReference>
<evidence type="ECO:0000256" key="1">
    <source>
        <dbReference type="ARBA" id="ARBA00006303"/>
    </source>
</evidence>
<dbReference type="Proteomes" id="UP000199337">
    <property type="component" value="Unassembled WGS sequence"/>
</dbReference>
<evidence type="ECO:0000259" key="8">
    <source>
        <dbReference type="PROSITE" id="PS50862"/>
    </source>
</evidence>
<dbReference type="Gene3D" id="2.40.50.140">
    <property type="entry name" value="Nucleic acid-binding proteins"/>
    <property type="match status" value="1"/>
</dbReference>
<comment type="catalytic activity">
    <reaction evidence="7">
        <text>tRNA(Asx) + L-aspartate + ATP = L-aspartyl-tRNA(Asx) + AMP + diphosphate</text>
        <dbReference type="Rhea" id="RHEA:18349"/>
        <dbReference type="Rhea" id="RHEA-COMP:9710"/>
        <dbReference type="Rhea" id="RHEA-COMP:9711"/>
        <dbReference type="ChEBI" id="CHEBI:29991"/>
        <dbReference type="ChEBI" id="CHEBI:30616"/>
        <dbReference type="ChEBI" id="CHEBI:33019"/>
        <dbReference type="ChEBI" id="CHEBI:78442"/>
        <dbReference type="ChEBI" id="CHEBI:78516"/>
        <dbReference type="ChEBI" id="CHEBI:456215"/>
        <dbReference type="EC" id="6.1.1.23"/>
    </reaction>
</comment>
<dbReference type="GO" id="GO:0006422">
    <property type="term" value="P:aspartyl-tRNA aminoacylation"/>
    <property type="evidence" value="ECO:0007669"/>
    <property type="project" value="UniProtKB-UniRule"/>
</dbReference>
<dbReference type="Pfam" id="PF01336">
    <property type="entry name" value="tRNA_anti-codon"/>
    <property type="match status" value="1"/>
</dbReference>
<dbReference type="STRING" id="341036.SAMN05660649_04962"/>
<dbReference type="EMBL" id="FOOX01000029">
    <property type="protein sequence ID" value="SFH37683.1"/>
    <property type="molecule type" value="Genomic_DNA"/>
</dbReference>
<dbReference type="PANTHER" id="PTHR22594">
    <property type="entry name" value="ASPARTYL/LYSYL-TRNA SYNTHETASE"/>
    <property type="match status" value="1"/>
</dbReference>
<protein>
    <recommendedName>
        <fullName evidence="7">Aspartate--tRNA(Asp/Asn) ligase</fullName>
        <ecNumber evidence="7">6.1.1.23</ecNumber>
    </recommendedName>
    <alternativeName>
        <fullName evidence="7">Aspartyl-tRNA synthetase</fullName>
        <shortName evidence="7">AspRS</shortName>
    </alternativeName>
    <alternativeName>
        <fullName evidence="7">Non-discriminating aspartyl-tRNA synthetase</fullName>
        <shortName evidence="7">ND-AspRS</shortName>
    </alternativeName>
</protein>
<reference evidence="10" key="1">
    <citation type="submission" date="2016-10" db="EMBL/GenBank/DDBJ databases">
        <authorList>
            <person name="Varghese N."/>
            <person name="Submissions S."/>
        </authorList>
    </citation>
    <scope>NUCLEOTIDE SEQUENCE [LARGE SCALE GENOMIC DNA]</scope>
    <source>
        <strain evidence="10">DSM 17038</strain>
    </source>
</reference>
<dbReference type="HAMAP" id="MF_00044">
    <property type="entry name" value="Asp_tRNA_synth_type1"/>
    <property type="match status" value="1"/>
</dbReference>
<name>A0A1I2ZIN8_9FIRM</name>
<comment type="function">
    <text evidence="7">Aspartyl-tRNA synthetase with relaxed tRNA specificity since it is able to aspartylate not only its cognate tRNA(Asp) but also tRNA(Asn). Reaction proceeds in two steps: L-aspartate is first activated by ATP to form Asp-AMP and then transferred to the acceptor end of tRNA(Asp/Asn).</text>
</comment>
<organism evidence="9 10">
    <name type="scientific">Desulfotruncus arcticus DSM 17038</name>
    <dbReference type="NCBI Taxonomy" id="1121424"/>
    <lineage>
        <taxon>Bacteria</taxon>
        <taxon>Bacillati</taxon>
        <taxon>Bacillota</taxon>
        <taxon>Clostridia</taxon>
        <taxon>Eubacteriales</taxon>
        <taxon>Desulfallaceae</taxon>
        <taxon>Desulfotruncus</taxon>
    </lineage>
</organism>
<dbReference type="GO" id="GO:0140096">
    <property type="term" value="F:catalytic activity, acting on a protein"/>
    <property type="evidence" value="ECO:0007669"/>
    <property type="project" value="UniProtKB-ARBA"/>
</dbReference>
<dbReference type="Gene3D" id="3.30.930.10">
    <property type="entry name" value="Bira Bifunctional Protein, Domain 2"/>
    <property type="match status" value="1"/>
</dbReference>
<dbReference type="CDD" id="cd00777">
    <property type="entry name" value="AspRS_core"/>
    <property type="match status" value="1"/>
</dbReference>
<proteinExistence type="inferred from homology"/>
<comment type="similarity">
    <text evidence="1 7">Belongs to the class-II aminoacyl-tRNA synthetase family. Type 1 subfamily.</text>
</comment>
<feature type="domain" description="Aminoacyl-transfer RNA synthetases class-II family profile" evidence="8">
    <location>
        <begin position="157"/>
        <end position="575"/>
    </location>
</feature>
<keyword evidence="4 7" id="KW-0067">ATP-binding</keyword>
<feature type="binding site" evidence="7">
    <location>
        <position position="489"/>
    </location>
    <ligand>
        <name>ATP</name>
        <dbReference type="ChEBI" id="CHEBI:30616"/>
    </ligand>
</feature>
<evidence type="ECO:0000256" key="3">
    <source>
        <dbReference type="ARBA" id="ARBA00022741"/>
    </source>
</evidence>
<feature type="binding site" evidence="7">
    <location>
        <begin position="228"/>
        <end position="230"/>
    </location>
    <ligand>
        <name>ATP</name>
        <dbReference type="ChEBI" id="CHEBI:30616"/>
    </ligand>
</feature>
<comment type="subcellular location">
    <subcellularLocation>
        <location evidence="7">Cytoplasm</location>
    </subcellularLocation>
</comment>
<evidence type="ECO:0000256" key="7">
    <source>
        <dbReference type="HAMAP-Rule" id="MF_00044"/>
    </source>
</evidence>
<dbReference type="GO" id="GO:0003676">
    <property type="term" value="F:nucleic acid binding"/>
    <property type="evidence" value="ECO:0007669"/>
    <property type="project" value="InterPro"/>
</dbReference>
<dbReference type="InterPro" id="IPR004115">
    <property type="entry name" value="GAD-like_sf"/>
</dbReference>
<dbReference type="GO" id="GO:0005524">
    <property type="term" value="F:ATP binding"/>
    <property type="evidence" value="ECO:0007669"/>
    <property type="project" value="UniProtKB-UniRule"/>
</dbReference>
<accession>A0A1I2ZIN8</accession>
<keyword evidence="7" id="KW-0963">Cytoplasm</keyword>
<dbReference type="GO" id="GO:0016740">
    <property type="term" value="F:transferase activity"/>
    <property type="evidence" value="ECO:0007669"/>
    <property type="project" value="UniProtKB-ARBA"/>
</dbReference>
<dbReference type="InterPro" id="IPR012340">
    <property type="entry name" value="NA-bd_OB-fold"/>
</dbReference>
<dbReference type="InterPro" id="IPR045864">
    <property type="entry name" value="aa-tRNA-synth_II/BPL/LPL"/>
</dbReference>
<dbReference type="GO" id="GO:0005737">
    <property type="term" value="C:cytoplasm"/>
    <property type="evidence" value="ECO:0007669"/>
    <property type="project" value="UniProtKB-SubCell"/>
</dbReference>
<dbReference type="InterPro" id="IPR004524">
    <property type="entry name" value="Asp-tRNA-ligase_1"/>
</dbReference>
<dbReference type="PROSITE" id="PS50862">
    <property type="entry name" value="AA_TRNA_LIGASE_II"/>
    <property type="match status" value="1"/>
</dbReference>
<evidence type="ECO:0000313" key="10">
    <source>
        <dbReference type="Proteomes" id="UP000199337"/>
    </source>
</evidence>
<dbReference type="InterPro" id="IPR029351">
    <property type="entry name" value="GAD_dom"/>
</dbReference>
<evidence type="ECO:0000256" key="2">
    <source>
        <dbReference type="ARBA" id="ARBA00022598"/>
    </source>
</evidence>
<dbReference type="SUPFAM" id="SSF55261">
    <property type="entry name" value="GAD domain-like"/>
    <property type="match status" value="1"/>
</dbReference>
<sequence>MIDSMQGIKRTHYCGQLSAREEGQIVTLTGWVDTRRDHGGLIFVDLRDRTGLVQVVFSPDSNQQSFEKAEGVRSEYVLAVVGKVRLRPEGTANPNLSTGEVEVIVDELRVLNRAKTPPFYIEDGVEVDENLRLRYRYLDLRRPEMQRAMELRYRASKLVRDFLDENGFWEIETPMLIRSTPEGARDYLVPSRLNPGRFYALPQSPQQFKQILMVAGMDRYYQIVRCFRDEDLRADRQPEFTQIDIEMSFVDVEDVLSLMEQMIAGLCRAIAGIEVSTPFMRLTYREAMDRFGSDKPDTRFGMELVDITDIAGRCGFKVFNSAVENGGVVRGINATGCGSFSRKDIDDLTKFVSVYKARGLAYFIVTPEGVKSPITKFFNDRETQIILDRMQAAPGDLLLFVADNPGVAANALGALRLHLAERMDLIPADRFNFLWVTDFPLLEYDEEENRWAAMHHPFTSPREEDIPVLQTDPGKVRARAYDMVLNGVEIGGGSIRINRRDVQEMMFDAIGLTREEAYEKFGFMLEAFEYGTPPHGGIAFGFDRLVMLLAGKKTIRDVIAFPKTASATDLMTMAPGPVDERQLRELSIKTAVKKVK</sequence>
<comment type="subunit">
    <text evidence="7">Homodimer.</text>
</comment>
<dbReference type="SUPFAM" id="SSF50249">
    <property type="entry name" value="Nucleic acid-binding proteins"/>
    <property type="match status" value="1"/>
</dbReference>
<feature type="binding site" evidence="7">
    <location>
        <position position="455"/>
    </location>
    <ligand>
        <name>L-aspartate</name>
        <dbReference type="ChEBI" id="CHEBI:29991"/>
    </ligand>
</feature>
<dbReference type="Pfam" id="PF02938">
    <property type="entry name" value="GAD"/>
    <property type="match status" value="1"/>
</dbReference>
<feature type="site" description="Important for tRNA non-discrimination" evidence="7">
    <location>
        <position position="38"/>
    </location>
</feature>
<evidence type="ECO:0000313" key="9">
    <source>
        <dbReference type="EMBL" id="SFH37683.1"/>
    </source>
</evidence>
<evidence type="ECO:0000256" key="6">
    <source>
        <dbReference type="ARBA" id="ARBA00023146"/>
    </source>
</evidence>
<dbReference type="PRINTS" id="PR01042">
    <property type="entry name" value="TRNASYNTHASP"/>
</dbReference>
<dbReference type="InterPro" id="IPR004364">
    <property type="entry name" value="Aa-tRNA-synt_II"/>
</dbReference>
<feature type="site" description="Important for tRNA non-discrimination" evidence="7">
    <location>
        <position position="90"/>
    </location>
</feature>
<feature type="binding site" evidence="7">
    <location>
        <begin position="541"/>
        <end position="544"/>
    </location>
    <ligand>
        <name>ATP</name>
        <dbReference type="ChEBI" id="CHEBI:30616"/>
    </ligand>
</feature>
<dbReference type="InterPro" id="IPR047090">
    <property type="entry name" value="AspRS_core"/>
</dbReference>
<dbReference type="InterPro" id="IPR047089">
    <property type="entry name" value="Asp-tRNA-ligase_1_N"/>
</dbReference>
<dbReference type="CDD" id="cd04317">
    <property type="entry name" value="EcAspRS_like_N"/>
    <property type="match status" value="1"/>
</dbReference>
<dbReference type="AlphaFoldDB" id="A0A1I2ZIN8"/>
<dbReference type="InterPro" id="IPR004365">
    <property type="entry name" value="NA-bd_OB_tRNA"/>
</dbReference>
<dbReference type="EC" id="6.1.1.23" evidence="7"/>
<dbReference type="GO" id="GO:0050560">
    <property type="term" value="F:aspartate-tRNA(Asn) ligase activity"/>
    <property type="evidence" value="ECO:0007669"/>
    <property type="project" value="UniProtKB-EC"/>
</dbReference>
<dbReference type="GO" id="GO:0004815">
    <property type="term" value="F:aspartate-tRNA ligase activity"/>
    <property type="evidence" value="ECO:0007669"/>
    <property type="project" value="UniProtKB-UniRule"/>
</dbReference>
<dbReference type="SUPFAM" id="SSF55681">
    <property type="entry name" value="Class II aaRS and biotin synthetases"/>
    <property type="match status" value="1"/>
</dbReference>
<keyword evidence="10" id="KW-1185">Reference proteome</keyword>
<feature type="region of interest" description="Aspartate" evidence="7">
    <location>
        <begin position="206"/>
        <end position="209"/>
    </location>
</feature>
<dbReference type="Gene3D" id="3.30.1360.30">
    <property type="entry name" value="GAD-like domain"/>
    <property type="match status" value="1"/>
</dbReference>
<keyword evidence="3 7" id="KW-0547">Nucleotide-binding</keyword>
<feature type="binding site" evidence="7">
    <location>
        <position position="496"/>
    </location>
    <ligand>
        <name>L-aspartate</name>
        <dbReference type="ChEBI" id="CHEBI:29991"/>
    </ligand>
</feature>
<dbReference type="NCBIfam" id="NF001750">
    <property type="entry name" value="PRK00476.1"/>
    <property type="match status" value="1"/>
</dbReference>
<keyword evidence="6 7" id="KW-0030">Aminoacyl-tRNA synthetase</keyword>